<dbReference type="InterPro" id="IPR029034">
    <property type="entry name" value="Cystine-knot_cytokine"/>
</dbReference>
<dbReference type="Gene3D" id="2.10.90.10">
    <property type="entry name" value="Cystine-knot cytokines"/>
    <property type="match status" value="1"/>
</dbReference>
<feature type="signal peptide" evidence="1">
    <location>
        <begin position="1"/>
        <end position="22"/>
    </location>
</feature>
<reference evidence="2 3" key="1">
    <citation type="submission" date="2024-06" db="EMBL/GenBank/DDBJ databases">
        <title>A chromosome-level genome assembly of beet webworm, Loxostege sticticalis.</title>
        <authorList>
            <person name="Zhang Y."/>
        </authorList>
    </citation>
    <scope>NUCLEOTIDE SEQUENCE [LARGE SCALE GENOMIC DNA]</scope>
    <source>
        <strain evidence="2">AQ028</strain>
        <tissue evidence="2">Male pupae</tissue>
    </source>
</reference>
<dbReference type="Proteomes" id="UP001549921">
    <property type="component" value="Unassembled WGS sequence"/>
</dbReference>
<feature type="chain" id="PRO_5044896029" evidence="1">
    <location>
        <begin position="23"/>
        <end position="139"/>
    </location>
</feature>
<protein>
    <submittedName>
        <fullName evidence="2">Uncharacterized protein</fullName>
    </submittedName>
</protein>
<gene>
    <name evidence="2" type="ORF">ABMA28_004851</name>
</gene>
<accession>A0ABD0SSM8</accession>
<keyword evidence="1" id="KW-0732">Signal</keyword>
<evidence type="ECO:0000256" key="1">
    <source>
        <dbReference type="SAM" id="SignalP"/>
    </source>
</evidence>
<comment type="caution">
    <text evidence="2">The sequence shown here is derived from an EMBL/GenBank/DDBJ whole genome shotgun (WGS) entry which is preliminary data.</text>
</comment>
<dbReference type="EMBL" id="JBEDNZ010000016">
    <property type="protein sequence ID" value="KAL0822858.1"/>
    <property type="molecule type" value="Genomic_DNA"/>
</dbReference>
<organism evidence="2 3">
    <name type="scientific">Loxostege sticticalis</name>
    <name type="common">Beet webworm moth</name>
    <dbReference type="NCBI Taxonomy" id="481309"/>
    <lineage>
        <taxon>Eukaryota</taxon>
        <taxon>Metazoa</taxon>
        <taxon>Ecdysozoa</taxon>
        <taxon>Arthropoda</taxon>
        <taxon>Hexapoda</taxon>
        <taxon>Insecta</taxon>
        <taxon>Pterygota</taxon>
        <taxon>Neoptera</taxon>
        <taxon>Endopterygota</taxon>
        <taxon>Lepidoptera</taxon>
        <taxon>Glossata</taxon>
        <taxon>Ditrysia</taxon>
        <taxon>Pyraloidea</taxon>
        <taxon>Crambidae</taxon>
        <taxon>Pyraustinae</taxon>
        <taxon>Loxostege</taxon>
    </lineage>
</organism>
<proteinExistence type="predicted"/>
<name>A0ABD0SSM8_LOXSC</name>
<evidence type="ECO:0000313" key="2">
    <source>
        <dbReference type="EMBL" id="KAL0822858.1"/>
    </source>
</evidence>
<sequence>MDSCTKIIILITLSAFAGFAASKPTDFRPSPQLDLATVINRTVCPIEVKINEDLNRIPQRIKMLTCARDVNKWCAQMNVPKNECCQHRHDDVSLSCVEVEDVAMVYYPKTDKTQPLSVSVGCVCMMQESIKVPDAEPNR</sequence>
<evidence type="ECO:0000313" key="3">
    <source>
        <dbReference type="Proteomes" id="UP001549921"/>
    </source>
</evidence>
<dbReference type="AlphaFoldDB" id="A0ABD0SSM8"/>